<keyword evidence="4" id="KW-0804">Transcription</keyword>
<dbReference type="InterPro" id="IPR007627">
    <property type="entry name" value="RNA_pol_sigma70_r2"/>
</dbReference>
<dbReference type="KEGG" id="srhi:H9L12_02995"/>
<gene>
    <name evidence="7" type="ORF">H9L12_02995</name>
</gene>
<dbReference type="InterPro" id="IPR013325">
    <property type="entry name" value="RNA_pol_sigma_r2"/>
</dbReference>
<evidence type="ECO:0000313" key="7">
    <source>
        <dbReference type="EMBL" id="QNN66154.1"/>
    </source>
</evidence>
<keyword evidence="2" id="KW-0805">Transcription regulation</keyword>
<feature type="domain" description="RNA polymerase sigma factor 70 region 4 type 2" evidence="6">
    <location>
        <begin position="131"/>
        <end position="183"/>
    </location>
</feature>
<evidence type="ECO:0000259" key="5">
    <source>
        <dbReference type="Pfam" id="PF04542"/>
    </source>
</evidence>
<dbReference type="InterPro" id="IPR036388">
    <property type="entry name" value="WH-like_DNA-bd_sf"/>
</dbReference>
<keyword evidence="3" id="KW-0731">Sigma factor</keyword>
<dbReference type="CDD" id="cd06171">
    <property type="entry name" value="Sigma70_r4"/>
    <property type="match status" value="1"/>
</dbReference>
<dbReference type="Pfam" id="PF04542">
    <property type="entry name" value="Sigma70_r2"/>
    <property type="match status" value="1"/>
</dbReference>
<dbReference type="GO" id="GO:0003677">
    <property type="term" value="F:DNA binding"/>
    <property type="evidence" value="ECO:0007669"/>
    <property type="project" value="InterPro"/>
</dbReference>
<accession>A0A7G9SE79</accession>
<dbReference type="PANTHER" id="PTHR43133">
    <property type="entry name" value="RNA POLYMERASE ECF-TYPE SIGMA FACTO"/>
    <property type="match status" value="1"/>
</dbReference>
<protein>
    <submittedName>
        <fullName evidence="7">Sigma-70 family RNA polymerase sigma factor</fullName>
    </submittedName>
</protein>
<dbReference type="AlphaFoldDB" id="A0A7G9SE79"/>
<dbReference type="PANTHER" id="PTHR43133:SF62">
    <property type="entry name" value="RNA POLYMERASE SIGMA FACTOR SIGZ"/>
    <property type="match status" value="1"/>
</dbReference>
<feature type="domain" description="RNA polymerase sigma-70 region 2" evidence="5">
    <location>
        <begin position="35"/>
        <end position="102"/>
    </location>
</feature>
<proteinExistence type="inferred from homology"/>
<dbReference type="Gene3D" id="1.10.10.10">
    <property type="entry name" value="Winged helix-like DNA-binding domain superfamily/Winged helix DNA-binding domain"/>
    <property type="match status" value="1"/>
</dbReference>
<name>A0A7G9SE79_9SPHN</name>
<dbReference type="SUPFAM" id="SSF88946">
    <property type="entry name" value="Sigma2 domain of RNA polymerase sigma factors"/>
    <property type="match status" value="1"/>
</dbReference>
<reference evidence="7 8" key="1">
    <citation type="submission" date="2020-08" db="EMBL/GenBank/DDBJ databases">
        <title>Genome sequence of Sphingomonas rhizophila KACC 19189T.</title>
        <authorList>
            <person name="Hyun D.-W."/>
            <person name="Bae J.-W."/>
        </authorList>
    </citation>
    <scope>NUCLEOTIDE SEQUENCE [LARGE SCALE GENOMIC DNA]</scope>
    <source>
        <strain evidence="7 8">KACC 19189</strain>
    </source>
</reference>
<dbReference type="InterPro" id="IPR039425">
    <property type="entry name" value="RNA_pol_sigma-70-like"/>
</dbReference>
<dbReference type="InterPro" id="IPR013324">
    <property type="entry name" value="RNA_pol_sigma_r3/r4-like"/>
</dbReference>
<dbReference type="Pfam" id="PF08281">
    <property type="entry name" value="Sigma70_r4_2"/>
    <property type="match status" value="1"/>
</dbReference>
<dbReference type="GO" id="GO:0006352">
    <property type="term" value="P:DNA-templated transcription initiation"/>
    <property type="evidence" value="ECO:0007669"/>
    <property type="project" value="InterPro"/>
</dbReference>
<dbReference type="SUPFAM" id="SSF88659">
    <property type="entry name" value="Sigma3 and sigma4 domains of RNA polymerase sigma factors"/>
    <property type="match status" value="1"/>
</dbReference>
<dbReference type="InterPro" id="IPR014284">
    <property type="entry name" value="RNA_pol_sigma-70_dom"/>
</dbReference>
<evidence type="ECO:0000256" key="2">
    <source>
        <dbReference type="ARBA" id="ARBA00023015"/>
    </source>
</evidence>
<evidence type="ECO:0000256" key="3">
    <source>
        <dbReference type="ARBA" id="ARBA00023082"/>
    </source>
</evidence>
<dbReference type="Gene3D" id="1.10.1740.10">
    <property type="match status" value="1"/>
</dbReference>
<keyword evidence="8" id="KW-1185">Reference proteome</keyword>
<sequence>MTGGTRDDTADIEPRQLQQLMLRVAAEDSSALAELYKRTSGRLFGICVSMLRSESDAEDVLQDVYTSVWRRARQYDPAKAGVLNWMAVIARNRSIDQLRGRRASAPIDEAGEVADDAPSAFDLVEAADDRRRLAGCLEELDETPRRAIRTAFFEGLSYAELASREAVPLGTMKSWIRRGLLRLRGCLDR</sequence>
<evidence type="ECO:0000259" key="6">
    <source>
        <dbReference type="Pfam" id="PF08281"/>
    </source>
</evidence>
<dbReference type="NCBIfam" id="TIGR02937">
    <property type="entry name" value="sigma70-ECF"/>
    <property type="match status" value="1"/>
</dbReference>
<dbReference type="Proteomes" id="UP000515955">
    <property type="component" value="Chromosome"/>
</dbReference>
<evidence type="ECO:0000313" key="8">
    <source>
        <dbReference type="Proteomes" id="UP000515955"/>
    </source>
</evidence>
<evidence type="ECO:0000256" key="1">
    <source>
        <dbReference type="ARBA" id="ARBA00010641"/>
    </source>
</evidence>
<organism evidence="7 8">
    <name type="scientific">Sphingomonas rhizophila</name>
    <dbReference type="NCBI Taxonomy" id="2071607"/>
    <lineage>
        <taxon>Bacteria</taxon>
        <taxon>Pseudomonadati</taxon>
        <taxon>Pseudomonadota</taxon>
        <taxon>Alphaproteobacteria</taxon>
        <taxon>Sphingomonadales</taxon>
        <taxon>Sphingomonadaceae</taxon>
        <taxon>Sphingomonas</taxon>
    </lineage>
</organism>
<dbReference type="InterPro" id="IPR013249">
    <property type="entry name" value="RNA_pol_sigma70_r4_t2"/>
</dbReference>
<evidence type="ECO:0000256" key="4">
    <source>
        <dbReference type="ARBA" id="ARBA00023163"/>
    </source>
</evidence>
<comment type="similarity">
    <text evidence="1">Belongs to the sigma-70 factor family. ECF subfamily.</text>
</comment>
<dbReference type="EMBL" id="CP060717">
    <property type="protein sequence ID" value="QNN66154.1"/>
    <property type="molecule type" value="Genomic_DNA"/>
</dbReference>
<dbReference type="GO" id="GO:0016987">
    <property type="term" value="F:sigma factor activity"/>
    <property type="evidence" value="ECO:0007669"/>
    <property type="project" value="UniProtKB-KW"/>
</dbReference>